<dbReference type="GO" id="GO:0071555">
    <property type="term" value="P:cell wall organization"/>
    <property type="evidence" value="ECO:0007669"/>
    <property type="project" value="UniProtKB-UniRule"/>
</dbReference>
<dbReference type="GO" id="GO:0005576">
    <property type="term" value="C:extracellular region"/>
    <property type="evidence" value="ECO:0007669"/>
    <property type="project" value="TreeGrafter"/>
</dbReference>
<dbReference type="PROSITE" id="PS51318">
    <property type="entry name" value="TAT"/>
    <property type="match status" value="1"/>
</dbReference>
<sequence length="219" mass="23920">MVLKDTGSDRRRFLGGLLATAAVLPGGAVLAQGFDPYTGQPLYGGPPTSGAPDLGAYQVDPNADSRRNQSSFRARHWSEFYPSLGKGVILADVTSRAVHYWSGDGSISLVFPCSIPVTEDLTRRGETEIVRKAKNPPWTPTPSMREKDPNLPQRVEGGSPDNPLGPYGLYLSWPAYLIHGTHDTRKIGRKSSNGCYGLYNEHITRLYELAEIGTQVTVF</sequence>
<feature type="active site" description="Nucleophile" evidence="9">
    <location>
        <position position="195"/>
    </location>
</feature>
<keyword evidence="7 9" id="KW-0573">Peptidoglycan synthesis</keyword>
<reference evidence="13 15" key="3">
    <citation type="submission" date="2016-10" db="EMBL/GenBank/DDBJ databases">
        <authorList>
            <person name="de Groot N.N."/>
        </authorList>
    </citation>
    <scope>NUCLEOTIDE SEQUENCE [LARGE SCALE GENOMIC DNA]</scope>
    <source>
        <strain evidence="13 15">CGMCC 1.6117</strain>
    </source>
</reference>
<dbReference type="Pfam" id="PF03734">
    <property type="entry name" value="YkuD"/>
    <property type="match status" value="1"/>
</dbReference>
<dbReference type="GO" id="GO:0008360">
    <property type="term" value="P:regulation of cell shape"/>
    <property type="evidence" value="ECO:0007669"/>
    <property type="project" value="UniProtKB-UniRule"/>
</dbReference>
<dbReference type="PANTHER" id="PTHR30582:SF24">
    <property type="entry name" value="L,D-TRANSPEPTIDASE ERFK_SRFK-RELATED"/>
    <property type="match status" value="1"/>
</dbReference>
<comment type="similarity">
    <text evidence="2">Belongs to the YkuD family.</text>
</comment>
<dbReference type="PANTHER" id="PTHR30582">
    <property type="entry name" value="L,D-TRANSPEPTIDASE"/>
    <property type="match status" value="1"/>
</dbReference>
<dbReference type="Proteomes" id="UP000182312">
    <property type="component" value="Unassembled WGS sequence"/>
</dbReference>
<feature type="active site" description="Proton donor/acceptor" evidence="9">
    <location>
        <position position="179"/>
    </location>
</feature>
<dbReference type="GO" id="GO:0071972">
    <property type="term" value="F:peptidoglycan L,D-transpeptidase activity"/>
    <property type="evidence" value="ECO:0007669"/>
    <property type="project" value="TreeGrafter"/>
</dbReference>
<dbReference type="Gene3D" id="2.40.440.10">
    <property type="entry name" value="L,D-transpeptidase catalytic domain-like"/>
    <property type="match status" value="1"/>
</dbReference>
<dbReference type="EMBL" id="FOJO01000032">
    <property type="protein sequence ID" value="SFA60962.1"/>
    <property type="molecule type" value="Genomic_DNA"/>
</dbReference>
<keyword evidence="5" id="KW-0378">Hydrolase</keyword>
<dbReference type="AlphaFoldDB" id="A0A099EX14"/>
<proteinExistence type="inferred from homology"/>
<dbReference type="OrthoDB" id="9795305at2"/>
<evidence type="ECO:0000313" key="14">
    <source>
        <dbReference type="Proteomes" id="UP000029846"/>
    </source>
</evidence>
<evidence type="ECO:0000256" key="10">
    <source>
        <dbReference type="SAM" id="MobiDB-lite"/>
    </source>
</evidence>
<keyword evidence="13" id="KW-0449">Lipoprotein</keyword>
<dbReference type="Proteomes" id="UP000029846">
    <property type="component" value="Unassembled WGS sequence"/>
</dbReference>
<reference evidence="12 14" key="1">
    <citation type="submission" date="2014-09" db="EMBL/GenBank/DDBJ databases">
        <authorList>
            <person name="McGinnis J.M."/>
            <person name="Wolfgang W.J."/>
        </authorList>
    </citation>
    <scope>NUCLEOTIDE SEQUENCE [LARGE SCALE GENOMIC DNA]</scope>
    <source>
        <strain evidence="12 14">JCM 14014</strain>
    </source>
</reference>
<keyword evidence="4" id="KW-0808">Transferase</keyword>
<dbReference type="eggNOG" id="COG1376">
    <property type="taxonomic scope" value="Bacteria"/>
</dbReference>
<evidence type="ECO:0000256" key="4">
    <source>
        <dbReference type="ARBA" id="ARBA00022679"/>
    </source>
</evidence>
<dbReference type="PROSITE" id="PS52029">
    <property type="entry name" value="LD_TPASE"/>
    <property type="match status" value="1"/>
</dbReference>
<evidence type="ECO:0000256" key="6">
    <source>
        <dbReference type="ARBA" id="ARBA00022960"/>
    </source>
</evidence>
<keyword evidence="8 9" id="KW-0961">Cell wall biogenesis/degradation</keyword>
<dbReference type="GO" id="GO:0018104">
    <property type="term" value="P:peptidoglycan-protein cross-linking"/>
    <property type="evidence" value="ECO:0007669"/>
    <property type="project" value="TreeGrafter"/>
</dbReference>
<evidence type="ECO:0000313" key="13">
    <source>
        <dbReference type="EMBL" id="SFA60962.1"/>
    </source>
</evidence>
<evidence type="ECO:0000256" key="5">
    <source>
        <dbReference type="ARBA" id="ARBA00022801"/>
    </source>
</evidence>
<name>A0A099EX14_9RHOB</name>
<evidence type="ECO:0000313" key="15">
    <source>
        <dbReference type="Proteomes" id="UP000182312"/>
    </source>
</evidence>
<dbReference type="InterPro" id="IPR006311">
    <property type="entry name" value="TAT_signal"/>
</dbReference>
<keyword evidence="14" id="KW-1185">Reference proteome</keyword>
<evidence type="ECO:0000256" key="2">
    <source>
        <dbReference type="ARBA" id="ARBA00005992"/>
    </source>
</evidence>
<dbReference type="STRING" id="376733.SAMN04487972_13219"/>
<evidence type="ECO:0000256" key="8">
    <source>
        <dbReference type="ARBA" id="ARBA00023316"/>
    </source>
</evidence>
<evidence type="ECO:0000256" key="1">
    <source>
        <dbReference type="ARBA" id="ARBA00004752"/>
    </source>
</evidence>
<gene>
    <name evidence="12" type="ORF">IT41_17330</name>
    <name evidence="13" type="ORF">SAMN04487972_13219</name>
</gene>
<dbReference type="InterPro" id="IPR050979">
    <property type="entry name" value="LD-transpeptidase"/>
</dbReference>
<dbReference type="UniPathway" id="UPA00219"/>
<evidence type="ECO:0000256" key="9">
    <source>
        <dbReference type="PROSITE-ProRule" id="PRU01373"/>
    </source>
</evidence>
<reference evidence="12 14" key="2">
    <citation type="submission" date="2014-10" db="EMBL/GenBank/DDBJ databases">
        <title>Paracoccus sanguinis sp. nov., isolated from clinical specimens of New York State patients.</title>
        <authorList>
            <person name="Mingle L.A."/>
            <person name="Cole J.A."/>
            <person name="Lapierre P."/>
            <person name="Musser K.A."/>
        </authorList>
    </citation>
    <scope>NUCLEOTIDE SEQUENCE [LARGE SCALE GENOMIC DNA]</scope>
    <source>
        <strain evidence="12 14">JCM 14014</strain>
    </source>
</reference>
<dbReference type="EMBL" id="JRKN01000037">
    <property type="protein sequence ID" value="KGJ02482.1"/>
    <property type="molecule type" value="Genomic_DNA"/>
</dbReference>
<dbReference type="InterPro" id="IPR038063">
    <property type="entry name" value="Transpep_catalytic_dom"/>
</dbReference>
<accession>A0A099EX14</accession>
<keyword evidence="3" id="KW-0328">Glycosyltransferase</keyword>
<dbReference type="CDD" id="cd16913">
    <property type="entry name" value="YkuD_like"/>
    <property type="match status" value="1"/>
</dbReference>
<evidence type="ECO:0000313" key="12">
    <source>
        <dbReference type="EMBL" id="KGJ02482.1"/>
    </source>
</evidence>
<dbReference type="GO" id="GO:0016757">
    <property type="term" value="F:glycosyltransferase activity"/>
    <property type="evidence" value="ECO:0007669"/>
    <property type="project" value="UniProtKB-KW"/>
</dbReference>
<evidence type="ECO:0000259" key="11">
    <source>
        <dbReference type="PROSITE" id="PS52029"/>
    </source>
</evidence>
<keyword evidence="6 9" id="KW-0133">Cell shape</keyword>
<comment type="pathway">
    <text evidence="1 9">Cell wall biogenesis; peptidoglycan biosynthesis.</text>
</comment>
<organism evidence="12 14">
    <name type="scientific">Paracoccus halophilus</name>
    <dbReference type="NCBI Taxonomy" id="376733"/>
    <lineage>
        <taxon>Bacteria</taxon>
        <taxon>Pseudomonadati</taxon>
        <taxon>Pseudomonadota</taxon>
        <taxon>Alphaproteobacteria</taxon>
        <taxon>Rhodobacterales</taxon>
        <taxon>Paracoccaceae</taxon>
        <taxon>Paracoccus</taxon>
    </lineage>
</organism>
<feature type="region of interest" description="Disordered" evidence="10">
    <location>
        <begin position="132"/>
        <end position="159"/>
    </location>
</feature>
<feature type="domain" description="L,D-TPase catalytic" evidence="11">
    <location>
        <begin position="87"/>
        <end position="219"/>
    </location>
</feature>
<evidence type="ECO:0000256" key="7">
    <source>
        <dbReference type="ARBA" id="ARBA00022984"/>
    </source>
</evidence>
<evidence type="ECO:0000256" key="3">
    <source>
        <dbReference type="ARBA" id="ARBA00022676"/>
    </source>
</evidence>
<dbReference type="SUPFAM" id="SSF141523">
    <property type="entry name" value="L,D-transpeptidase catalytic domain-like"/>
    <property type="match status" value="1"/>
</dbReference>
<protein>
    <submittedName>
        <fullName evidence="13">Lipoprotein-anchoring transpeptidase ErfK/SrfK</fullName>
    </submittedName>
</protein>
<dbReference type="RefSeq" id="WP_036743553.1">
    <property type="nucleotide sequence ID" value="NZ_FOJO01000032.1"/>
</dbReference>
<dbReference type="InterPro" id="IPR005490">
    <property type="entry name" value="LD_TPept_cat_dom"/>
</dbReference>